<keyword evidence="3" id="KW-1185">Reference proteome</keyword>
<evidence type="ECO:0000313" key="2">
    <source>
        <dbReference type="EMBL" id="MDI1229627.1"/>
    </source>
</evidence>
<proteinExistence type="predicted"/>
<feature type="region of interest" description="Disordered" evidence="1">
    <location>
        <begin position="46"/>
        <end position="75"/>
    </location>
</feature>
<gene>
    <name evidence="2" type="ORF">PSU93_00560</name>
</gene>
<accession>A0AA43TK44</accession>
<organism evidence="2 3">
    <name type="scientific">Candidatus Methylobacter titanis</name>
    <dbReference type="NCBI Taxonomy" id="3053457"/>
    <lineage>
        <taxon>Bacteria</taxon>
        <taxon>Pseudomonadati</taxon>
        <taxon>Pseudomonadota</taxon>
        <taxon>Gammaproteobacteria</taxon>
        <taxon>Methylococcales</taxon>
        <taxon>Methylococcaceae</taxon>
        <taxon>Methylobacter</taxon>
    </lineage>
</organism>
<comment type="caution">
    <text evidence="2">The sequence shown here is derived from an EMBL/GenBank/DDBJ whole genome shotgun (WGS) entry which is preliminary data.</text>
</comment>
<sequence length="219" mass="23863">MRLIYVALAAAAIAALTFMLLWAQSESEKAQLLNKYDMMRDIARQQPTPAPIKNESAPPSKHTSGEYTDSDAIESSPSQIELNAKPMPAPASQPTPQLQMQTPPLPANLQPENIKKLQDIQQRLLGLMATGKAANIDEVAKLLAELQGMEQSGVNFQGMDFSIAQKNLEVAKQLQTVSEEIQALSKHSPVDGKKLNAALDRLNKLQAQIKSPVVVIPPH</sequence>
<evidence type="ECO:0000256" key="1">
    <source>
        <dbReference type="SAM" id="MobiDB-lite"/>
    </source>
</evidence>
<evidence type="ECO:0000313" key="3">
    <source>
        <dbReference type="Proteomes" id="UP001160519"/>
    </source>
</evidence>
<protein>
    <submittedName>
        <fullName evidence="2">Uncharacterized protein</fullName>
    </submittedName>
</protein>
<dbReference type="Proteomes" id="UP001160519">
    <property type="component" value="Unassembled WGS sequence"/>
</dbReference>
<dbReference type="AlphaFoldDB" id="A0AA43TK44"/>
<feature type="compositionally biased region" description="Polar residues" evidence="1">
    <location>
        <begin position="61"/>
        <end position="75"/>
    </location>
</feature>
<reference evidence="2" key="1">
    <citation type="submission" date="2023-01" db="EMBL/GenBank/DDBJ databases">
        <title>Biogeochemical cycle of methane in antarctic sediments.</title>
        <authorList>
            <person name="Roldan D.M."/>
            <person name="Menes R.J."/>
        </authorList>
    </citation>
    <scope>NUCLEOTIDE SEQUENCE [LARGE SCALE GENOMIC DNA]</scope>
    <source>
        <strain evidence="2">K-2018 MAG008</strain>
    </source>
</reference>
<name>A0AA43TK44_9GAMM</name>
<dbReference type="EMBL" id="JAQSDF010000001">
    <property type="protein sequence ID" value="MDI1229627.1"/>
    <property type="molecule type" value="Genomic_DNA"/>
</dbReference>